<protein>
    <submittedName>
        <fullName evidence="1">Uncharacterized protein</fullName>
    </submittedName>
</protein>
<gene>
    <name evidence="1" type="ORF">CPS94_07450</name>
</gene>
<reference evidence="1 2" key="1">
    <citation type="submission" date="2017-09" db="EMBL/GenBank/DDBJ databases">
        <title>Predominant Lactobacillus spp. isolated from feces of mice subjected to short-term calorie restriction.</title>
        <authorList>
            <person name="Zhang C."/>
            <person name="Zhao L."/>
            <person name="Pan F."/>
        </authorList>
    </citation>
    <scope>NUCLEOTIDE SEQUENCE [LARGE SCALE GENOMIC DNA]</scope>
    <source>
        <strain evidence="1 2">CR147</strain>
    </source>
</reference>
<dbReference type="Proteomes" id="UP000250153">
    <property type="component" value="Chromosome"/>
</dbReference>
<dbReference type="AlphaFoldDB" id="A0AAD0L009"/>
<dbReference type="RefSeq" id="WP_112286455.1">
    <property type="nucleotide sequence ID" value="NZ_CP023565.1"/>
</dbReference>
<dbReference type="KEGG" id="lmur:CPS94_07450"/>
<evidence type="ECO:0000313" key="1">
    <source>
        <dbReference type="EMBL" id="AWZ38758.1"/>
    </source>
</evidence>
<sequence>MLKLNSKKIRLENGRYILPIQIVNVGKGTAVNVGLRKYDTDDFIITKEGKAYYVYDYLNYSYACEKDAITFEITTEEEKNINNIVQFKIVFSDLIGNWYEQEFSFIYDTIFVHGFSRDMESKRPKKIDEDFNDILGGIYSQV</sequence>
<dbReference type="GeneID" id="48466975"/>
<name>A0AAD0L009_9LACO</name>
<organism evidence="1 2">
    <name type="scientific">Ligilactobacillus murinus</name>
    <dbReference type="NCBI Taxonomy" id="1622"/>
    <lineage>
        <taxon>Bacteria</taxon>
        <taxon>Bacillati</taxon>
        <taxon>Bacillota</taxon>
        <taxon>Bacilli</taxon>
        <taxon>Lactobacillales</taxon>
        <taxon>Lactobacillaceae</taxon>
        <taxon>Ligilactobacillus</taxon>
    </lineage>
</organism>
<accession>A0AAD0L009</accession>
<dbReference type="EMBL" id="CP023565">
    <property type="protein sequence ID" value="AWZ38758.1"/>
    <property type="molecule type" value="Genomic_DNA"/>
</dbReference>
<evidence type="ECO:0000313" key="2">
    <source>
        <dbReference type="Proteomes" id="UP000250153"/>
    </source>
</evidence>
<proteinExistence type="predicted"/>